<name>A0ABV7NS32_9PSEU</name>
<reference evidence="3" key="1">
    <citation type="journal article" date="2019" name="Int. J. Syst. Evol. Microbiol.">
        <title>The Global Catalogue of Microorganisms (GCM) 10K type strain sequencing project: providing services to taxonomists for standard genome sequencing and annotation.</title>
        <authorList>
            <consortium name="The Broad Institute Genomics Platform"/>
            <consortium name="The Broad Institute Genome Sequencing Center for Infectious Disease"/>
            <person name="Wu L."/>
            <person name="Ma J."/>
        </authorList>
    </citation>
    <scope>NUCLEOTIDE SEQUENCE [LARGE SCALE GENOMIC DNA]</scope>
    <source>
        <strain evidence="3">CGMCC 4.7676</strain>
    </source>
</reference>
<dbReference type="Proteomes" id="UP001595645">
    <property type="component" value="Unassembled WGS sequence"/>
</dbReference>
<proteinExistence type="predicted"/>
<accession>A0ABV7NS32</accession>
<dbReference type="RefSeq" id="WP_378237749.1">
    <property type="nucleotide sequence ID" value="NZ_JBHRWK010000012.1"/>
</dbReference>
<protein>
    <submittedName>
        <fullName evidence="2">Uncharacterized protein</fullName>
    </submittedName>
</protein>
<feature type="chain" id="PRO_5046673395" evidence="1">
    <location>
        <begin position="34"/>
        <end position="358"/>
    </location>
</feature>
<dbReference type="Pfam" id="PF03752">
    <property type="entry name" value="ALF"/>
    <property type="match status" value="1"/>
</dbReference>
<gene>
    <name evidence="2" type="ORF">ACFOSH_06370</name>
</gene>
<keyword evidence="1" id="KW-0732">Signal</keyword>
<organism evidence="2 3">
    <name type="scientific">Amycolatopsis speibonae</name>
    <dbReference type="NCBI Taxonomy" id="1450224"/>
    <lineage>
        <taxon>Bacteria</taxon>
        <taxon>Bacillati</taxon>
        <taxon>Actinomycetota</taxon>
        <taxon>Actinomycetes</taxon>
        <taxon>Pseudonocardiales</taxon>
        <taxon>Pseudonocardiaceae</taxon>
        <taxon>Amycolatopsis</taxon>
    </lineage>
</organism>
<comment type="caution">
    <text evidence="2">The sequence shown here is derived from an EMBL/GenBank/DDBJ whole genome shotgun (WGS) entry which is preliminary data.</text>
</comment>
<sequence length="358" mass="39075">MGNSKVRGFVASVSLLTAVTVTTGVLAPAVATAAPAGASAAVTQTPDEVRTSAAAVVGLTVTPELLRLGERDFVYEIFRAAKLQGETAREVQFAALDAYNGGWSSLFLKTGIYEAHQRDLDREALYQARRTERQPAATLLGFELTSILLAQDDKNFVFALWERAARGTFVKSAAGQAFSGTPAEQKEFIVHGIFVEHQRDLDAAEQEAAEKKLRDARVKAAAVVGMDPALAAQLTDEYFVQHIWARDLEPRDSEVWYQAYRSRTPEQWRAFIDTGIFEAAAKDKVDGIKVRAAAVVGIDAGYARYLQEGPLVREIWTRAKAGSQVQAAARRALDSGSPAQWRIFLETDIFVVAEAVKP</sequence>
<keyword evidence="3" id="KW-1185">Reference proteome</keyword>
<evidence type="ECO:0000313" key="2">
    <source>
        <dbReference type="EMBL" id="MFC3449055.1"/>
    </source>
</evidence>
<dbReference type="EMBL" id="JBHRWK010000012">
    <property type="protein sequence ID" value="MFC3449055.1"/>
    <property type="molecule type" value="Genomic_DNA"/>
</dbReference>
<dbReference type="InterPro" id="IPR005506">
    <property type="entry name" value="DUF312_ALF"/>
</dbReference>
<evidence type="ECO:0000313" key="3">
    <source>
        <dbReference type="Proteomes" id="UP001595645"/>
    </source>
</evidence>
<feature type="signal peptide" evidence="1">
    <location>
        <begin position="1"/>
        <end position="33"/>
    </location>
</feature>
<evidence type="ECO:0000256" key="1">
    <source>
        <dbReference type="SAM" id="SignalP"/>
    </source>
</evidence>